<dbReference type="Pfam" id="PF00480">
    <property type="entry name" value="ROK"/>
    <property type="match status" value="1"/>
</dbReference>
<gene>
    <name evidence="2" type="ORF">FQA45_07820</name>
    <name evidence="3" type="ORF">NUH22_13635</name>
</gene>
<accession>A0A5B8IVU0</accession>
<name>A0A5B8IVU0_9MICC</name>
<dbReference type="AlphaFoldDB" id="A0A5B8IVU0"/>
<dbReference type="Proteomes" id="UP001060018">
    <property type="component" value="Chromosome"/>
</dbReference>
<evidence type="ECO:0000313" key="4">
    <source>
        <dbReference type="Proteomes" id="UP000320717"/>
    </source>
</evidence>
<dbReference type="Gene3D" id="1.10.10.10">
    <property type="entry name" value="Winged helix-like DNA-binding domain superfamily/Winged helix DNA-binding domain"/>
    <property type="match status" value="1"/>
</dbReference>
<dbReference type="Proteomes" id="UP000320717">
    <property type="component" value="Chromosome"/>
</dbReference>
<dbReference type="PANTHER" id="PTHR18964">
    <property type="entry name" value="ROK (REPRESSOR, ORF, KINASE) FAMILY"/>
    <property type="match status" value="1"/>
</dbReference>
<protein>
    <submittedName>
        <fullName evidence="3">ROK family transcriptional regulator</fullName>
    </submittedName>
</protein>
<dbReference type="PANTHER" id="PTHR18964:SF149">
    <property type="entry name" value="BIFUNCTIONAL UDP-N-ACETYLGLUCOSAMINE 2-EPIMERASE_N-ACETYLMANNOSAMINE KINASE"/>
    <property type="match status" value="1"/>
</dbReference>
<dbReference type="InterPro" id="IPR036390">
    <property type="entry name" value="WH_DNA-bd_sf"/>
</dbReference>
<dbReference type="OrthoDB" id="3523179at2"/>
<sequence>MTDSTAGPRALATLTDIRVFDYLCAAPATRTQISADLGISKPTASQAISRLQENGLAIAIDRPAETKRGRTPERYALRSEYGHVLALCLQAESLQVRATDLSGTILVDRLYPLTPHISAGEVEKMAATEIARVRKQLRSPLLAAAVSQAAPVLREDAERVVPTVIFPASGANLAGLFDASVPVVLDNDVNWMAVAEAESTDGSLMMLYIGAGLGAGLVIDGKLHRGRHGTAGELENQLLGEKNLREVLDELGMFQTRILWEKLADQRTWPVFLRPLGQVVANLVGFVDPQQLVVTGPAVTEKLCAALAEEVNGRLLVPVTVRPSSLGVQSAAHGAVAGARDIALENLWENYRER</sequence>
<organism evidence="3 5">
    <name type="scientific">Glutamicibacter halophytocola</name>
    <dbReference type="NCBI Taxonomy" id="1933880"/>
    <lineage>
        <taxon>Bacteria</taxon>
        <taxon>Bacillati</taxon>
        <taxon>Actinomycetota</taxon>
        <taxon>Actinomycetes</taxon>
        <taxon>Micrococcales</taxon>
        <taxon>Micrococcaceae</taxon>
        <taxon>Glutamicibacter</taxon>
    </lineage>
</organism>
<reference evidence="3" key="2">
    <citation type="journal article" date="2022" name="Pest Manag. Sci.">
        <title>Glutamicibacter halophytocola-mediated host fitness of potato tuber moth on Solanaceae crops.</title>
        <authorList>
            <person name="Wang W."/>
            <person name="Xiao G."/>
            <person name="Du G."/>
            <person name="Chang L."/>
            <person name="Yang Y."/>
            <person name="Ye J."/>
            <person name="Chen B."/>
        </authorList>
    </citation>
    <scope>NUCLEOTIDE SEQUENCE</scope>
    <source>
        <strain evidence="3">S2</strain>
    </source>
</reference>
<evidence type="ECO:0000256" key="1">
    <source>
        <dbReference type="ARBA" id="ARBA00006479"/>
    </source>
</evidence>
<dbReference type="CDD" id="cd23763">
    <property type="entry name" value="ASKHA_ATPase_ROK"/>
    <property type="match status" value="1"/>
</dbReference>
<dbReference type="InterPro" id="IPR011991">
    <property type="entry name" value="ArsR-like_HTH"/>
</dbReference>
<dbReference type="SUPFAM" id="SSF53067">
    <property type="entry name" value="Actin-like ATPase domain"/>
    <property type="match status" value="1"/>
</dbReference>
<evidence type="ECO:0000313" key="2">
    <source>
        <dbReference type="EMBL" id="QDY66227.1"/>
    </source>
</evidence>
<dbReference type="Gene3D" id="3.30.420.40">
    <property type="match status" value="3"/>
</dbReference>
<evidence type="ECO:0000313" key="3">
    <source>
        <dbReference type="EMBL" id="UUX58330.1"/>
    </source>
</evidence>
<dbReference type="InterPro" id="IPR036388">
    <property type="entry name" value="WH-like_DNA-bd_sf"/>
</dbReference>
<comment type="similarity">
    <text evidence="1">Belongs to the ROK (NagC/XylR) family.</text>
</comment>
<dbReference type="InterPro" id="IPR043129">
    <property type="entry name" value="ATPase_NBD"/>
</dbReference>
<dbReference type="RefSeq" id="WP_146276169.1">
    <property type="nucleotide sequence ID" value="NZ_CP042260.1"/>
</dbReference>
<reference evidence="2 4" key="1">
    <citation type="submission" date="2019-07" db="EMBL/GenBank/DDBJ databases">
        <title>Complete Genome Sequence of drought tolerant Plant Growth-Promoting Rhizobacterium Glutamicibacter halophytocola DR408.</title>
        <authorList>
            <person name="Nishu S.D."/>
            <person name="Lee T.K."/>
        </authorList>
    </citation>
    <scope>NUCLEOTIDE SEQUENCE [LARGE SCALE GENOMIC DNA]</scope>
    <source>
        <strain evidence="2 4">DR408</strain>
    </source>
</reference>
<proteinExistence type="inferred from homology"/>
<keyword evidence="4" id="KW-1185">Reference proteome</keyword>
<dbReference type="CDD" id="cd00090">
    <property type="entry name" value="HTH_ARSR"/>
    <property type="match status" value="1"/>
</dbReference>
<dbReference type="EMBL" id="CP102487">
    <property type="protein sequence ID" value="UUX58330.1"/>
    <property type="molecule type" value="Genomic_DNA"/>
</dbReference>
<evidence type="ECO:0000313" key="5">
    <source>
        <dbReference type="Proteomes" id="UP001060018"/>
    </source>
</evidence>
<dbReference type="SUPFAM" id="SSF46785">
    <property type="entry name" value="Winged helix' DNA-binding domain"/>
    <property type="match status" value="1"/>
</dbReference>
<dbReference type="InterPro" id="IPR000600">
    <property type="entry name" value="ROK"/>
</dbReference>
<dbReference type="EMBL" id="CP042260">
    <property type="protein sequence ID" value="QDY66227.1"/>
    <property type="molecule type" value="Genomic_DNA"/>
</dbReference>